<dbReference type="KEGG" id="mev:Metev_1962"/>
<evidence type="ECO:0008006" key="8">
    <source>
        <dbReference type="Google" id="ProtNLM"/>
    </source>
</evidence>
<keyword evidence="7" id="KW-1185">Reference proteome</keyword>
<dbReference type="EMBL" id="CP002069">
    <property type="protein sequence ID" value="ADI74792.1"/>
    <property type="molecule type" value="Genomic_DNA"/>
</dbReference>
<evidence type="ECO:0000256" key="1">
    <source>
        <dbReference type="ARBA" id="ARBA00004141"/>
    </source>
</evidence>
<feature type="transmembrane region" description="Helical" evidence="5">
    <location>
        <begin position="12"/>
        <end position="32"/>
    </location>
</feature>
<dbReference type="PANTHER" id="PTHR36460">
    <property type="entry name" value="UPF0132 DOMAIN PROTEIN (AFU_ORTHOLOGUE AFUA_3G10255)"/>
    <property type="match status" value="1"/>
</dbReference>
<evidence type="ECO:0000313" key="6">
    <source>
        <dbReference type="EMBL" id="ADI74792.1"/>
    </source>
</evidence>
<comment type="subcellular location">
    <subcellularLocation>
        <location evidence="1">Membrane</location>
        <topology evidence="1">Multi-pass membrane protein</topology>
    </subcellularLocation>
</comment>
<dbReference type="GeneID" id="9347621"/>
<sequence>MTYRTAIKLNENIVGLLCYPGFWLTGVLFLLIENNNKFVRFHALQSFLTFLPLSLLVFLIGWLPFVGWLLADFVGFMALFLMLILAIQAYRGLKFRLPYVGNIAYNYIYK</sequence>
<keyword evidence="4 5" id="KW-0472">Membrane</keyword>
<dbReference type="Pfam" id="PF09685">
    <property type="entry name" value="MamF_MmsF"/>
    <property type="match status" value="1"/>
</dbReference>
<organism evidence="6 7">
    <name type="scientific">Methanohalobium evestigatum (strain ATCC BAA-1072 / DSM 3721 / NBRC 107634 / OCM 161 / Z-7303)</name>
    <dbReference type="NCBI Taxonomy" id="644295"/>
    <lineage>
        <taxon>Archaea</taxon>
        <taxon>Methanobacteriati</taxon>
        <taxon>Methanobacteriota</taxon>
        <taxon>Stenosarchaea group</taxon>
        <taxon>Methanomicrobia</taxon>
        <taxon>Methanosarcinales</taxon>
        <taxon>Methanosarcinaceae</taxon>
        <taxon>Methanohalobium</taxon>
    </lineage>
</organism>
<evidence type="ECO:0000256" key="5">
    <source>
        <dbReference type="SAM" id="Phobius"/>
    </source>
</evidence>
<gene>
    <name evidence="6" type="ordered locus">Metev_1962</name>
</gene>
<evidence type="ECO:0000256" key="4">
    <source>
        <dbReference type="ARBA" id="ARBA00023136"/>
    </source>
</evidence>
<accession>D7EAC1</accession>
<reference evidence="6 7" key="1">
    <citation type="submission" date="2010-06" db="EMBL/GenBank/DDBJ databases">
        <title>Complete sequence chromosome of Methanohalobium evestigatum Z-7303.</title>
        <authorList>
            <consortium name="US DOE Joint Genome Institute"/>
            <person name="Lucas S."/>
            <person name="Copeland A."/>
            <person name="Lapidus A."/>
            <person name="Cheng J.-F."/>
            <person name="Bruce D."/>
            <person name="Goodwin L."/>
            <person name="Pitluck S."/>
            <person name="Saunders E."/>
            <person name="Detter J.C."/>
            <person name="Han C."/>
            <person name="Tapia R."/>
            <person name="Land M."/>
            <person name="Hauser L."/>
            <person name="Kyrpides N."/>
            <person name="Mikhailova N."/>
            <person name="Sieprawska-Lupa M."/>
            <person name="Whitman W.B."/>
            <person name="Anderson I."/>
            <person name="Woyke T."/>
        </authorList>
    </citation>
    <scope>NUCLEOTIDE SEQUENCE [LARGE SCALE GENOMIC DNA]</scope>
    <source>
        <strain evidence="7">ATCC BAA-1072 / DSM 3721 / NBRC 107634 / OCM 161 / Z-7303</strain>
    </source>
</reference>
<name>D7EAC1_METEZ</name>
<dbReference type="AlphaFoldDB" id="D7EAC1"/>
<dbReference type="PANTHER" id="PTHR36460:SF1">
    <property type="entry name" value="UPF0132 DOMAIN PROTEIN (AFU_ORTHOLOGUE AFUA_3G10255)"/>
    <property type="match status" value="1"/>
</dbReference>
<feature type="transmembrane region" description="Helical" evidence="5">
    <location>
        <begin position="68"/>
        <end position="87"/>
    </location>
</feature>
<dbReference type="Proteomes" id="UP000000391">
    <property type="component" value="Chromosome"/>
</dbReference>
<dbReference type="OrthoDB" id="329551at2157"/>
<dbReference type="HOGENOM" id="CLU_095018_3_0_2"/>
<keyword evidence="3 5" id="KW-1133">Transmembrane helix</keyword>
<keyword evidence="2 5" id="KW-0812">Transmembrane</keyword>
<feature type="transmembrane region" description="Helical" evidence="5">
    <location>
        <begin position="44"/>
        <end position="62"/>
    </location>
</feature>
<evidence type="ECO:0000256" key="2">
    <source>
        <dbReference type="ARBA" id="ARBA00022692"/>
    </source>
</evidence>
<dbReference type="RefSeq" id="WP_013195357.1">
    <property type="nucleotide sequence ID" value="NC_014253.1"/>
</dbReference>
<dbReference type="GO" id="GO:0016020">
    <property type="term" value="C:membrane"/>
    <property type="evidence" value="ECO:0007669"/>
    <property type="project" value="UniProtKB-SubCell"/>
</dbReference>
<evidence type="ECO:0000313" key="7">
    <source>
        <dbReference type="Proteomes" id="UP000000391"/>
    </source>
</evidence>
<dbReference type="InterPro" id="IPR019109">
    <property type="entry name" value="MamF_MmsF"/>
</dbReference>
<proteinExistence type="predicted"/>
<evidence type="ECO:0000256" key="3">
    <source>
        <dbReference type="ARBA" id="ARBA00022989"/>
    </source>
</evidence>
<dbReference type="STRING" id="644295.Metev_1962"/>
<protein>
    <recommendedName>
        <fullName evidence="8">DUF4870 domain-containing protein</fullName>
    </recommendedName>
</protein>